<proteinExistence type="predicted"/>
<dbReference type="Proteomes" id="UP001162480">
    <property type="component" value="Chromosome 26"/>
</dbReference>
<reference evidence="1" key="1">
    <citation type="submission" date="2023-08" db="EMBL/GenBank/DDBJ databases">
        <authorList>
            <person name="Alioto T."/>
            <person name="Alioto T."/>
            <person name="Gomez Garrido J."/>
        </authorList>
    </citation>
    <scope>NUCLEOTIDE SEQUENCE</scope>
</reference>
<dbReference type="InterPro" id="IPR016576">
    <property type="entry name" value="Ribosomal_mL63"/>
</dbReference>
<sequence length="112" mass="13334">MRLTLVSCFFKKLQHIPGHLTKGKVRLYPYITERMKKKALEDLLREKNNLEILSKSFLSQGEEINHMSERRAQRKTELFRSRPQKTWYKNVVAEDCFKSLNIENFQAMKSGQ</sequence>
<accession>A0AA36FJJ8</accession>
<dbReference type="GO" id="GO:0003735">
    <property type="term" value="F:structural constituent of ribosome"/>
    <property type="evidence" value="ECO:0007669"/>
    <property type="project" value="TreeGrafter"/>
</dbReference>
<gene>
    <name evidence="1" type="ORF">OCTVUL_1B010826</name>
</gene>
<protein>
    <submittedName>
        <fullName evidence="1">63, mitochondrial-like isoform X2</fullName>
    </submittedName>
</protein>
<dbReference type="PANTHER" id="PTHR14520">
    <property type="entry name" value="MITOCHONDRIAL RIBOSOMAL PROTEIN 63"/>
    <property type="match status" value="1"/>
</dbReference>
<dbReference type="Pfam" id="PF14978">
    <property type="entry name" value="MRP-63"/>
    <property type="match status" value="1"/>
</dbReference>
<dbReference type="PANTHER" id="PTHR14520:SF4">
    <property type="entry name" value="LARGE RIBOSOMAL SUBUNIT PROTEIN ML63"/>
    <property type="match status" value="1"/>
</dbReference>
<name>A0AA36FJJ8_OCTVU</name>
<dbReference type="GO" id="GO:0032543">
    <property type="term" value="P:mitochondrial translation"/>
    <property type="evidence" value="ECO:0007669"/>
    <property type="project" value="TreeGrafter"/>
</dbReference>
<dbReference type="GO" id="GO:0005761">
    <property type="term" value="C:mitochondrial ribosome"/>
    <property type="evidence" value="ECO:0007669"/>
    <property type="project" value="InterPro"/>
</dbReference>
<evidence type="ECO:0000313" key="1">
    <source>
        <dbReference type="EMBL" id="CAI9741396.1"/>
    </source>
</evidence>
<organism evidence="1 2">
    <name type="scientific">Octopus vulgaris</name>
    <name type="common">Common octopus</name>
    <dbReference type="NCBI Taxonomy" id="6645"/>
    <lineage>
        <taxon>Eukaryota</taxon>
        <taxon>Metazoa</taxon>
        <taxon>Spiralia</taxon>
        <taxon>Lophotrochozoa</taxon>
        <taxon>Mollusca</taxon>
        <taxon>Cephalopoda</taxon>
        <taxon>Coleoidea</taxon>
        <taxon>Octopodiformes</taxon>
        <taxon>Octopoda</taxon>
        <taxon>Incirrata</taxon>
        <taxon>Octopodidae</taxon>
        <taxon>Octopus</taxon>
    </lineage>
</organism>
<dbReference type="AlphaFoldDB" id="A0AA36FJJ8"/>
<evidence type="ECO:0000313" key="2">
    <source>
        <dbReference type="Proteomes" id="UP001162480"/>
    </source>
</evidence>
<dbReference type="EMBL" id="OX597839">
    <property type="protein sequence ID" value="CAI9741396.1"/>
    <property type="molecule type" value="Genomic_DNA"/>
</dbReference>
<keyword evidence="2" id="KW-1185">Reference proteome</keyword>